<keyword evidence="3" id="KW-0731">Sigma factor</keyword>
<dbReference type="NCBIfam" id="TIGR02985">
    <property type="entry name" value="Sig70_bacteroi1"/>
    <property type="match status" value="1"/>
</dbReference>
<dbReference type="Pfam" id="PF04542">
    <property type="entry name" value="Sigma70_r2"/>
    <property type="match status" value="1"/>
</dbReference>
<evidence type="ECO:0000256" key="3">
    <source>
        <dbReference type="ARBA" id="ARBA00023082"/>
    </source>
</evidence>
<dbReference type="Proteomes" id="UP000199537">
    <property type="component" value="Unassembled WGS sequence"/>
</dbReference>
<feature type="domain" description="RNA polymerase sigma factor 70 region 4 type 2" evidence="6">
    <location>
        <begin position="125"/>
        <end position="176"/>
    </location>
</feature>
<proteinExistence type="inferred from homology"/>
<dbReference type="NCBIfam" id="TIGR02937">
    <property type="entry name" value="sigma70-ECF"/>
    <property type="match status" value="1"/>
</dbReference>
<dbReference type="InterPro" id="IPR013324">
    <property type="entry name" value="RNA_pol_sigma_r3/r4-like"/>
</dbReference>
<dbReference type="PANTHER" id="PTHR43133:SF46">
    <property type="entry name" value="RNA POLYMERASE SIGMA-70 FACTOR ECF SUBFAMILY"/>
    <property type="match status" value="1"/>
</dbReference>
<dbReference type="InterPro" id="IPR014284">
    <property type="entry name" value="RNA_pol_sigma-70_dom"/>
</dbReference>
<dbReference type="InterPro" id="IPR007627">
    <property type="entry name" value="RNA_pol_sigma70_r2"/>
</dbReference>
<reference evidence="7" key="1">
    <citation type="submission" date="2016-10" db="EMBL/GenBank/DDBJ databases">
        <authorList>
            <person name="de Groot N.N."/>
        </authorList>
    </citation>
    <scope>NUCLEOTIDE SEQUENCE [LARGE SCALE GENOMIC DNA]</scope>
    <source>
        <strain evidence="7">DSM 14807</strain>
    </source>
</reference>
<evidence type="ECO:0000313" key="7">
    <source>
        <dbReference type="EMBL" id="SFV27234.1"/>
    </source>
</evidence>
<organism evidence="7 8">
    <name type="scientific">Thermoflavifilum thermophilum</name>
    <dbReference type="NCBI Taxonomy" id="1393122"/>
    <lineage>
        <taxon>Bacteria</taxon>
        <taxon>Pseudomonadati</taxon>
        <taxon>Bacteroidota</taxon>
        <taxon>Chitinophagia</taxon>
        <taxon>Chitinophagales</taxon>
        <taxon>Chitinophagaceae</taxon>
        <taxon>Thermoflavifilum</taxon>
    </lineage>
</organism>
<dbReference type="SUPFAM" id="SSF88659">
    <property type="entry name" value="Sigma3 and sigma4 domains of RNA polymerase sigma factors"/>
    <property type="match status" value="1"/>
</dbReference>
<dbReference type="GO" id="GO:0016987">
    <property type="term" value="F:sigma factor activity"/>
    <property type="evidence" value="ECO:0007669"/>
    <property type="project" value="UniProtKB-KW"/>
</dbReference>
<comment type="similarity">
    <text evidence="1">Belongs to the sigma-70 factor family. ECF subfamily.</text>
</comment>
<evidence type="ECO:0000259" key="6">
    <source>
        <dbReference type="Pfam" id="PF08281"/>
    </source>
</evidence>
<evidence type="ECO:0000259" key="5">
    <source>
        <dbReference type="Pfam" id="PF04542"/>
    </source>
</evidence>
<dbReference type="SUPFAM" id="SSF88946">
    <property type="entry name" value="Sigma2 domain of RNA polymerase sigma factors"/>
    <property type="match status" value="1"/>
</dbReference>
<keyword evidence="2" id="KW-0805">Transcription regulation</keyword>
<dbReference type="OrthoDB" id="659361at2"/>
<evidence type="ECO:0000256" key="1">
    <source>
        <dbReference type="ARBA" id="ARBA00010641"/>
    </source>
</evidence>
<dbReference type="InterPro" id="IPR013325">
    <property type="entry name" value="RNA_pol_sigma_r2"/>
</dbReference>
<dbReference type="InterPro" id="IPR039425">
    <property type="entry name" value="RNA_pol_sigma-70-like"/>
</dbReference>
<dbReference type="InterPro" id="IPR014327">
    <property type="entry name" value="RNA_pol_sigma70_bacteroid"/>
</dbReference>
<evidence type="ECO:0000256" key="4">
    <source>
        <dbReference type="ARBA" id="ARBA00023163"/>
    </source>
</evidence>
<dbReference type="GO" id="GO:0003677">
    <property type="term" value="F:DNA binding"/>
    <property type="evidence" value="ECO:0007669"/>
    <property type="project" value="InterPro"/>
</dbReference>
<evidence type="ECO:0000256" key="2">
    <source>
        <dbReference type="ARBA" id="ARBA00023015"/>
    </source>
</evidence>
<dbReference type="GO" id="GO:0006352">
    <property type="term" value="P:DNA-templated transcription initiation"/>
    <property type="evidence" value="ECO:0007669"/>
    <property type="project" value="InterPro"/>
</dbReference>
<keyword evidence="8" id="KW-1185">Reference proteome</keyword>
<dbReference type="InterPro" id="IPR013249">
    <property type="entry name" value="RNA_pol_sigma70_r4_t2"/>
</dbReference>
<protein>
    <submittedName>
        <fullName evidence="7">RNA polymerase sigma-70 factor, ECF subfamily</fullName>
    </submittedName>
</protein>
<sequence>MMHEEILHEYLHFWEHHDAEGAYRFLKKHFYLPALRFCMHWVSDEEDAKELVYDVLMRVWQKGDHLKKIKNLKVYIFVAVRNAALNFLQQQKKMHTISWDDVDIRLAPLEPDPAQLLISSEMISRIQDAIDKLPPKCKMVFKLIREEGFRNKDVAEILHISVNTIDNHLALAMRKISEAIHLYTQENAESPIHKSTTRKKPDKNAES</sequence>
<name>A0A1I7MXX0_9BACT</name>
<dbReference type="PANTHER" id="PTHR43133">
    <property type="entry name" value="RNA POLYMERASE ECF-TYPE SIGMA FACTO"/>
    <property type="match status" value="1"/>
</dbReference>
<evidence type="ECO:0000313" key="8">
    <source>
        <dbReference type="Proteomes" id="UP000199537"/>
    </source>
</evidence>
<dbReference type="STRING" id="1393122.SAMN05660895_0069"/>
<accession>A0A1I7MXX0</accession>
<feature type="domain" description="RNA polymerase sigma-70 region 2" evidence="5">
    <location>
        <begin position="34"/>
        <end position="93"/>
    </location>
</feature>
<dbReference type="CDD" id="cd06171">
    <property type="entry name" value="Sigma70_r4"/>
    <property type="match status" value="1"/>
</dbReference>
<dbReference type="AlphaFoldDB" id="A0A1I7MXX0"/>
<dbReference type="Gene3D" id="1.10.10.10">
    <property type="entry name" value="Winged helix-like DNA-binding domain superfamily/Winged helix DNA-binding domain"/>
    <property type="match status" value="1"/>
</dbReference>
<dbReference type="InterPro" id="IPR036388">
    <property type="entry name" value="WH-like_DNA-bd_sf"/>
</dbReference>
<dbReference type="Gene3D" id="1.10.1740.10">
    <property type="match status" value="1"/>
</dbReference>
<gene>
    <name evidence="7" type="ORF">SAMN05660895_0069</name>
</gene>
<keyword evidence="4" id="KW-0804">Transcription</keyword>
<dbReference type="RefSeq" id="WP_092456125.1">
    <property type="nucleotide sequence ID" value="NZ_FPCJ01000001.1"/>
</dbReference>
<dbReference type="Pfam" id="PF08281">
    <property type="entry name" value="Sigma70_r4_2"/>
    <property type="match status" value="1"/>
</dbReference>
<dbReference type="EMBL" id="FPCJ01000001">
    <property type="protein sequence ID" value="SFV27234.1"/>
    <property type="molecule type" value="Genomic_DNA"/>
</dbReference>